<accession>A0AA86WN15</accession>
<reference evidence="1 2" key="1">
    <citation type="submission" date="2014-06" db="EMBL/GenBank/DDBJ databases">
        <authorList>
            <person name="Le Roux F."/>
        </authorList>
    </citation>
    <scope>NUCLEOTIDE SEQUENCE [LARGE SCALE GENOMIC DNA]</scope>
    <source>
        <strain evidence="1 2">J2-31</strain>
    </source>
</reference>
<proteinExistence type="predicted"/>
<dbReference type="Proteomes" id="UP000041625">
    <property type="component" value="Unassembled WGS sequence"/>
</dbReference>
<keyword evidence="2" id="KW-1185">Reference proteome</keyword>
<organism evidence="1 2">
    <name type="scientific">Vibrio coralliirubri</name>
    <dbReference type="NCBI Taxonomy" id="1516159"/>
    <lineage>
        <taxon>Bacteria</taxon>
        <taxon>Pseudomonadati</taxon>
        <taxon>Pseudomonadota</taxon>
        <taxon>Gammaproteobacteria</taxon>
        <taxon>Vibrionales</taxon>
        <taxon>Vibrionaceae</taxon>
        <taxon>Vibrio</taxon>
    </lineage>
</organism>
<name>A0AA86WN15_9VIBR</name>
<dbReference type="AlphaFoldDB" id="A0AA86WN15"/>
<evidence type="ECO:0000313" key="2">
    <source>
        <dbReference type="Proteomes" id="UP000041625"/>
    </source>
</evidence>
<comment type="caution">
    <text evidence="1">The sequence shown here is derived from an EMBL/GenBank/DDBJ whole genome shotgun (WGS) entry which is preliminary data.</text>
</comment>
<sequence length="67" mass="7561">MPKRPSSLAKSVQNVMEAVNMLPRKEREELAHVAMAAVLVGPKKLVLRSFVKLYLLPFHGLKSMNLF</sequence>
<evidence type="ECO:0000313" key="1">
    <source>
        <dbReference type="EMBL" id="CDT72756.1"/>
    </source>
</evidence>
<gene>
    <name evidence="1" type="ORF">VCR31J2_1290210</name>
</gene>
<protein>
    <submittedName>
        <fullName evidence="1">Uncharacterized protein</fullName>
    </submittedName>
</protein>
<dbReference type="EMBL" id="CCKJ01000034">
    <property type="protein sequence ID" value="CDT72756.1"/>
    <property type="molecule type" value="Genomic_DNA"/>
</dbReference>